<dbReference type="AlphaFoldDB" id="A0A073JW77"/>
<name>A0A073JW77_9BACI</name>
<dbReference type="Pfam" id="PF00486">
    <property type="entry name" value="Trans_reg_C"/>
    <property type="match status" value="1"/>
</dbReference>
<keyword evidence="1" id="KW-0805">Transcription regulation</keyword>
<dbReference type="Gene3D" id="1.10.10.10">
    <property type="entry name" value="Winged helix-like DNA-binding domain superfamily/Winged helix DNA-binding domain"/>
    <property type="match status" value="1"/>
</dbReference>
<dbReference type="InterPro" id="IPR016032">
    <property type="entry name" value="Sig_transdc_resp-reg_C-effctor"/>
</dbReference>
<evidence type="ECO:0000256" key="2">
    <source>
        <dbReference type="ARBA" id="ARBA00023125"/>
    </source>
</evidence>
<dbReference type="OrthoDB" id="2655275at2"/>
<keyword evidence="7" id="KW-1185">Reference proteome</keyword>
<dbReference type="CDD" id="cd00383">
    <property type="entry name" value="trans_reg_C"/>
    <property type="match status" value="1"/>
</dbReference>
<dbReference type="eggNOG" id="COG0745">
    <property type="taxonomic scope" value="Bacteria"/>
</dbReference>
<dbReference type="SMART" id="SM00862">
    <property type="entry name" value="Trans_reg_C"/>
    <property type="match status" value="1"/>
</dbReference>
<sequence>MKVAVISTELFVLKSARKIAYHDNWEIVHVGDITSLNYILKDQQSYFNGIVWHLKDLDFEEVKQFRNFKKGFKSIPTMVLFEHSINKQQTEVEFLKKNSTMSFDIYTDHQAGEYFDCFYNYMIQLNRHDKHSKNIINIYPNISLNIDMRYLNNNGKILPLAGKEFEMLMFFIDTRDRFVTTEEILLAIWDEYTTNETVRQYIYKLRKKLHTNQKNFNLLIHRKSIGYTLIGEGNEFLVGL</sequence>
<feature type="DNA-binding region" description="OmpR/PhoB-type" evidence="4">
    <location>
        <begin position="133"/>
        <end position="231"/>
    </location>
</feature>
<keyword evidence="2 4" id="KW-0238">DNA-binding</keyword>
<dbReference type="SMR" id="A0A073JW77"/>
<accession>A0A073JW77</accession>
<dbReference type="InterPro" id="IPR036388">
    <property type="entry name" value="WH-like_DNA-bd_sf"/>
</dbReference>
<dbReference type="Proteomes" id="UP000027822">
    <property type="component" value="Unassembled WGS sequence"/>
</dbReference>
<gene>
    <name evidence="6" type="ORF">BAMA_04565</name>
</gene>
<comment type="caution">
    <text evidence="6">The sequence shown here is derived from an EMBL/GenBank/DDBJ whole genome shotgun (WGS) entry which is preliminary data.</text>
</comment>
<dbReference type="PROSITE" id="PS51755">
    <property type="entry name" value="OMPR_PHOB"/>
    <property type="match status" value="1"/>
</dbReference>
<evidence type="ECO:0000313" key="7">
    <source>
        <dbReference type="Proteomes" id="UP000027822"/>
    </source>
</evidence>
<protein>
    <recommendedName>
        <fullName evidence="5">OmpR/PhoB-type domain-containing protein</fullName>
    </recommendedName>
</protein>
<evidence type="ECO:0000256" key="1">
    <source>
        <dbReference type="ARBA" id="ARBA00023015"/>
    </source>
</evidence>
<reference evidence="6 7" key="1">
    <citation type="submission" date="2014-06" db="EMBL/GenBank/DDBJ databases">
        <title>Draft genome sequence of Bacillus manliponensis JCM 15802 (MCCC 1A00708).</title>
        <authorList>
            <person name="Lai Q."/>
            <person name="Liu Y."/>
            <person name="Shao Z."/>
        </authorList>
    </citation>
    <scope>NUCLEOTIDE SEQUENCE [LARGE SCALE GENOMIC DNA]</scope>
    <source>
        <strain evidence="6 7">JCM 15802</strain>
    </source>
</reference>
<proteinExistence type="predicted"/>
<organism evidence="6 7">
    <name type="scientific">Bacillus manliponensis</name>
    <dbReference type="NCBI Taxonomy" id="574376"/>
    <lineage>
        <taxon>Bacteria</taxon>
        <taxon>Bacillati</taxon>
        <taxon>Bacillota</taxon>
        <taxon>Bacilli</taxon>
        <taxon>Bacillales</taxon>
        <taxon>Bacillaceae</taxon>
        <taxon>Bacillus</taxon>
        <taxon>Bacillus cereus group</taxon>
    </lineage>
</organism>
<feature type="domain" description="OmpR/PhoB-type" evidence="5">
    <location>
        <begin position="133"/>
        <end position="231"/>
    </location>
</feature>
<dbReference type="RefSeq" id="WP_051758972.1">
    <property type="nucleotide sequence ID" value="NZ_CBCSJC010000014.1"/>
</dbReference>
<keyword evidence="3" id="KW-0804">Transcription</keyword>
<evidence type="ECO:0000256" key="3">
    <source>
        <dbReference type="ARBA" id="ARBA00023163"/>
    </source>
</evidence>
<dbReference type="GO" id="GO:0003677">
    <property type="term" value="F:DNA binding"/>
    <property type="evidence" value="ECO:0007669"/>
    <property type="project" value="UniProtKB-UniRule"/>
</dbReference>
<dbReference type="InterPro" id="IPR001867">
    <property type="entry name" value="OmpR/PhoB-type_DNA-bd"/>
</dbReference>
<dbReference type="SUPFAM" id="SSF46894">
    <property type="entry name" value="C-terminal effector domain of the bipartite response regulators"/>
    <property type="match status" value="1"/>
</dbReference>
<evidence type="ECO:0000259" key="5">
    <source>
        <dbReference type="PROSITE" id="PS51755"/>
    </source>
</evidence>
<dbReference type="GO" id="GO:0006355">
    <property type="term" value="P:regulation of DNA-templated transcription"/>
    <property type="evidence" value="ECO:0007669"/>
    <property type="project" value="InterPro"/>
</dbReference>
<dbReference type="GO" id="GO:0000160">
    <property type="term" value="P:phosphorelay signal transduction system"/>
    <property type="evidence" value="ECO:0007669"/>
    <property type="project" value="InterPro"/>
</dbReference>
<evidence type="ECO:0000313" key="6">
    <source>
        <dbReference type="EMBL" id="KEK18545.1"/>
    </source>
</evidence>
<evidence type="ECO:0000256" key="4">
    <source>
        <dbReference type="PROSITE-ProRule" id="PRU01091"/>
    </source>
</evidence>
<dbReference type="EMBL" id="JOTN01000013">
    <property type="protein sequence ID" value="KEK18545.1"/>
    <property type="molecule type" value="Genomic_DNA"/>
</dbReference>
<dbReference type="STRING" id="574376.BAMA_04565"/>